<feature type="signal peptide" evidence="2">
    <location>
        <begin position="1"/>
        <end position="22"/>
    </location>
</feature>
<dbReference type="Pfam" id="PF03548">
    <property type="entry name" value="LolA"/>
    <property type="match status" value="1"/>
</dbReference>
<comment type="caution">
    <text evidence="3">The sequence shown here is derived from an EMBL/GenBank/DDBJ whole genome shotgun (WGS) entry which is preliminary data.</text>
</comment>
<dbReference type="SUPFAM" id="SSF89392">
    <property type="entry name" value="Prokaryotic lipoproteins and lipoprotein localization factors"/>
    <property type="match status" value="1"/>
</dbReference>
<evidence type="ECO:0000313" key="3">
    <source>
        <dbReference type="EMBL" id="PWC27047.1"/>
    </source>
</evidence>
<sequence length="214" mass="23670">MDRRTLLAATLALPLLPRPFLAAPAAAQAVPANQAAAVLARVEAYMNGLTTLRARFLQIAHQGGSAEGTAYIARPGRMRFDYDPPEPLLLIASDGQFLYYDRELKQPSIVPVSSTPLGFLLRPQLRFGGDIEVLGVERGNGFVGVTLRRRDNPAEGRLTLVLAEDPMELRQWLVVDGQGRQTRVTLSQIETGVNLPRRLFTFNDPTFFESEGRR</sequence>
<organism evidence="3 4">
    <name type="scientific">Teichococcus aestuarii</name>
    <dbReference type="NCBI Taxonomy" id="568898"/>
    <lineage>
        <taxon>Bacteria</taxon>
        <taxon>Pseudomonadati</taxon>
        <taxon>Pseudomonadota</taxon>
        <taxon>Alphaproteobacteria</taxon>
        <taxon>Acetobacterales</taxon>
        <taxon>Roseomonadaceae</taxon>
        <taxon>Roseomonas</taxon>
    </lineage>
</organism>
<gene>
    <name evidence="3" type="ORF">CR165_19750</name>
</gene>
<dbReference type="InterPro" id="IPR004564">
    <property type="entry name" value="OM_lipoprot_carrier_LolA-like"/>
</dbReference>
<dbReference type="PANTHER" id="PTHR35869">
    <property type="entry name" value="OUTER-MEMBRANE LIPOPROTEIN CARRIER PROTEIN"/>
    <property type="match status" value="1"/>
</dbReference>
<name>A0A2U1UZG7_9PROT</name>
<dbReference type="Proteomes" id="UP000245048">
    <property type="component" value="Unassembled WGS sequence"/>
</dbReference>
<accession>A0A2U1UZG7</accession>
<dbReference type="AlphaFoldDB" id="A0A2U1UZG7"/>
<feature type="chain" id="PRO_5015762894" evidence="2">
    <location>
        <begin position="23"/>
        <end position="214"/>
    </location>
</feature>
<dbReference type="CDD" id="cd16325">
    <property type="entry name" value="LolA"/>
    <property type="match status" value="1"/>
</dbReference>
<dbReference type="InterPro" id="IPR029046">
    <property type="entry name" value="LolA/LolB/LppX"/>
</dbReference>
<keyword evidence="4" id="KW-1185">Reference proteome</keyword>
<proteinExistence type="predicted"/>
<keyword evidence="3" id="KW-0449">Lipoprotein</keyword>
<evidence type="ECO:0000256" key="2">
    <source>
        <dbReference type="SAM" id="SignalP"/>
    </source>
</evidence>
<reference evidence="4" key="1">
    <citation type="submission" date="2017-10" db="EMBL/GenBank/DDBJ databases">
        <authorList>
            <person name="Toshchakov S.V."/>
            <person name="Goeva M.A."/>
        </authorList>
    </citation>
    <scope>NUCLEOTIDE SEQUENCE [LARGE SCALE GENOMIC DNA]</scope>
    <source>
        <strain evidence="4">JR1/69-1-13</strain>
    </source>
</reference>
<dbReference type="Gene3D" id="2.50.20.10">
    <property type="entry name" value="Lipoprotein localisation LolA/LolB/LppX"/>
    <property type="match status" value="1"/>
</dbReference>
<evidence type="ECO:0000313" key="4">
    <source>
        <dbReference type="Proteomes" id="UP000245048"/>
    </source>
</evidence>
<dbReference type="OrthoDB" id="9800501at2"/>
<dbReference type="RefSeq" id="WP_109518673.1">
    <property type="nucleotide sequence ID" value="NZ_PDOA01000019.1"/>
</dbReference>
<protein>
    <submittedName>
        <fullName evidence="3">Outer-membrane lipoprotein carrier protein LolA</fullName>
    </submittedName>
</protein>
<dbReference type="PANTHER" id="PTHR35869:SF1">
    <property type="entry name" value="OUTER-MEMBRANE LIPOPROTEIN CARRIER PROTEIN"/>
    <property type="match status" value="1"/>
</dbReference>
<dbReference type="EMBL" id="PDOA01000019">
    <property type="protein sequence ID" value="PWC27047.1"/>
    <property type="molecule type" value="Genomic_DNA"/>
</dbReference>
<evidence type="ECO:0000256" key="1">
    <source>
        <dbReference type="ARBA" id="ARBA00022729"/>
    </source>
</evidence>
<keyword evidence="1 2" id="KW-0732">Signal</keyword>